<reference evidence="3" key="1">
    <citation type="journal article" date="2012" name="Science">
        <title>The Paleozoic origin of enzymatic lignin decomposition reconstructed from 31 fungal genomes.</title>
        <authorList>
            <person name="Floudas D."/>
            <person name="Binder M."/>
            <person name="Riley R."/>
            <person name="Barry K."/>
            <person name="Blanchette R.A."/>
            <person name="Henrissat B."/>
            <person name="Martinez A.T."/>
            <person name="Otillar R."/>
            <person name="Spatafora J.W."/>
            <person name="Yadav J.S."/>
            <person name="Aerts A."/>
            <person name="Benoit I."/>
            <person name="Boyd A."/>
            <person name="Carlson A."/>
            <person name="Copeland A."/>
            <person name="Coutinho P.M."/>
            <person name="de Vries R.P."/>
            <person name="Ferreira P."/>
            <person name="Findley K."/>
            <person name="Foster B."/>
            <person name="Gaskell J."/>
            <person name="Glotzer D."/>
            <person name="Gorecki P."/>
            <person name="Heitman J."/>
            <person name="Hesse C."/>
            <person name="Hori C."/>
            <person name="Igarashi K."/>
            <person name="Jurgens J.A."/>
            <person name="Kallen N."/>
            <person name="Kersten P."/>
            <person name="Kohler A."/>
            <person name="Kuees U."/>
            <person name="Kumar T.K.A."/>
            <person name="Kuo A."/>
            <person name="LaButti K."/>
            <person name="Larrondo L.F."/>
            <person name="Lindquist E."/>
            <person name="Ling A."/>
            <person name="Lombard V."/>
            <person name="Lucas S."/>
            <person name="Lundell T."/>
            <person name="Martin R."/>
            <person name="McLaughlin D.J."/>
            <person name="Morgenstern I."/>
            <person name="Morin E."/>
            <person name="Murat C."/>
            <person name="Nagy L.G."/>
            <person name="Nolan M."/>
            <person name="Ohm R.A."/>
            <person name="Patyshakuliyeva A."/>
            <person name="Rokas A."/>
            <person name="Ruiz-Duenas F.J."/>
            <person name="Sabat G."/>
            <person name="Salamov A."/>
            <person name="Samejima M."/>
            <person name="Schmutz J."/>
            <person name="Slot J.C."/>
            <person name="St John F."/>
            <person name="Stenlid J."/>
            <person name="Sun H."/>
            <person name="Sun S."/>
            <person name="Syed K."/>
            <person name="Tsang A."/>
            <person name="Wiebenga A."/>
            <person name="Young D."/>
            <person name="Pisabarro A."/>
            <person name="Eastwood D.C."/>
            <person name="Martin F."/>
            <person name="Cullen D."/>
            <person name="Grigoriev I.V."/>
            <person name="Hibbett D.S."/>
        </authorList>
    </citation>
    <scope>NUCLEOTIDE SEQUENCE [LARGE SCALE GENOMIC DNA]</scope>
    <source>
        <strain evidence="3">TFB10046</strain>
    </source>
</reference>
<evidence type="ECO:0000313" key="3">
    <source>
        <dbReference type="Proteomes" id="UP000006514"/>
    </source>
</evidence>
<dbReference type="AlphaFoldDB" id="J0WNU3"/>
<evidence type="ECO:0000313" key="2">
    <source>
        <dbReference type="EMBL" id="EJD33512.1"/>
    </source>
</evidence>
<name>J0WNU3_AURST</name>
<proteinExistence type="predicted"/>
<dbReference type="InParanoid" id="J0WNU3"/>
<evidence type="ECO:0000256" key="1">
    <source>
        <dbReference type="SAM" id="MobiDB-lite"/>
    </source>
</evidence>
<dbReference type="KEGG" id="adl:AURDEDRAFT_177401"/>
<dbReference type="EMBL" id="JH688193">
    <property type="protein sequence ID" value="EJD33512.1"/>
    <property type="molecule type" value="Genomic_DNA"/>
</dbReference>
<sequence length="88" mass="9663">MDQRKALEAASGGSTVIPNGWKGNSARGESVVYKSNNGQRWARVNKTHKTLKHDFKPMFQSTVQKGEYMADCLGASVGLTIHCCSRFS</sequence>
<feature type="region of interest" description="Disordered" evidence="1">
    <location>
        <begin position="1"/>
        <end position="22"/>
    </location>
</feature>
<gene>
    <name evidence="2" type="ORF">AURDEDRAFT_177401</name>
</gene>
<organism evidence="2 3">
    <name type="scientific">Auricularia subglabra (strain TFB-10046 / SS5)</name>
    <name type="common">White-rot fungus</name>
    <name type="synonym">Auricularia delicata (strain TFB10046)</name>
    <dbReference type="NCBI Taxonomy" id="717982"/>
    <lineage>
        <taxon>Eukaryota</taxon>
        <taxon>Fungi</taxon>
        <taxon>Dikarya</taxon>
        <taxon>Basidiomycota</taxon>
        <taxon>Agaricomycotina</taxon>
        <taxon>Agaricomycetes</taxon>
        <taxon>Auriculariales</taxon>
        <taxon>Auriculariaceae</taxon>
        <taxon>Auricularia</taxon>
    </lineage>
</organism>
<protein>
    <submittedName>
        <fullName evidence="2">Uncharacterized protein</fullName>
    </submittedName>
</protein>
<dbReference type="Proteomes" id="UP000006514">
    <property type="component" value="Unassembled WGS sequence"/>
</dbReference>
<accession>J0WNU3</accession>
<keyword evidence="3" id="KW-1185">Reference proteome</keyword>